<accession>A0A067N487</accession>
<dbReference type="Pfam" id="PF06747">
    <property type="entry name" value="CHCH"/>
    <property type="match status" value="1"/>
</dbReference>
<comment type="similarity">
    <text evidence="5">Belongs to the COX23 family.</text>
</comment>
<evidence type="ECO:0000313" key="8">
    <source>
        <dbReference type="EMBL" id="KDQ18932.1"/>
    </source>
</evidence>
<keyword evidence="4" id="KW-1015">Disulfide bond</keyword>
<dbReference type="STRING" id="930990.A0A067N487"/>
<evidence type="ECO:0000256" key="2">
    <source>
        <dbReference type="ARBA" id="ARBA00004569"/>
    </source>
</evidence>
<dbReference type="PANTHER" id="PTHR46811:SF1">
    <property type="entry name" value="COILED-COIL-HELIX-COILED-COIL-HELIX DOMAIN-CONTAINING PROTEIN 7"/>
    <property type="match status" value="1"/>
</dbReference>
<dbReference type="GO" id="GO:0033108">
    <property type="term" value="P:mitochondrial respiratory chain complex assembly"/>
    <property type="evidence" value="ECO:0007669"/>
    <property type="project" value="TreeGrafter"/>
</dbReference>
<dbReference type="AlphaFoldDB" id="A0A067N487"/>
<proteinExistence type="inferred from homology"/>
<comment type="subcellular location">
    <subcellularLocation>
        <location evidence="2">Mitochondrion intermembrane space</location>
    </subcellularLocation>
</comment>
<evidence type="ECO:0000313" key="9">
    <source>
        <dbReference type="Proteomes" id="UP000027195"/>
    </source>
</evidence>
<dbReference type="Gene3D" id="1.10.287.1130">
    <property type="entry name" value="CytochromE C oxidase copper chaperone"/>
    <property type="match status" value="1"/>
</dbReference>
<organism evidence="8 9">
    <name type="scientific">Botryobasidium botryosum (strain FD-172 SS1)</name>
    <dbReference type="NCBI Taxonomy" id="930990"/>
    <lineage>
        <taxon>Eukaryota</taxon>
        <taxon>Fungi</taxon>
        <taxon>Dikarya</taxon>
        <taxon>Basidiomycota</taxon>
        <taxon>Agaricomycotina</taxon>
        <taxon>Agaricomycetes</taxon>
        <taxon>Cantharellales</taxon>
        <taxon>Botryobasidiaceae</taxon>
        <taxon>Botryobasidium</taxon>
    </lineage>
</organism>
<evidence type="ECO:0000256" key="4">
    <source>
        <dbReference type="ARBA" id="ARBA00023157"/>
    </source>
</evidence>
<dbReference type="PANTHER" id="PTHR46811">
    <property type="entry name" value="COILED-COIL-HELIX-COILED-COIL-HELIX DOMAIN-CONTAINING PROTEIN 7"/>
    <property type="match status" value="1"/>
</dbReference>
<sequence>MSAPDPSKPPEGEDIYYRDAFRGRHVAGQHIDPCYESSKASMDCLNKNSYDRDSCLHLFQAYRDCKSAWLEQRREDRRNGRPTT</sequence>
<dbReference type="InParanoid" id="A0A067N487"/>
<comment type="function">
    <text evidence="1">Required for the assembly of cytochrome c oxidase.</text>
</comment>
<dbReference type="InterPro" id="IPR051040">
    <property type="entry name" value="COX23"/>
</dbReference>
<evidence type="ECO:0000256" key="1">
    <source>
        <dbReference type="ARBA" id="ARBA00003875"/>
    </source>
</evidence>
<evidence type="ECO:0000256" key="3">
    <source>
        <dbReference type="ARBA" id="ARBA00023128"/>
    </source>
</evidence>
<reference evidence="9" key="1">
    <citation type="journal article" date="2014" name="Proc. Natl. Acad. Sci. U.S.A.">
        <title>Extensive sampling of basidiomycete genomes demonstrates inadequacy of the white-rot/brown-rot paradigm for wood decay fungi.</title>
        <authorList>
            <person name="Riley R."/>
            <person name="Salamov A.A."/>
            <person name="Brown D.W."/>
            <person name="Nagy L.G."/>
            <person name="Floudas D."/>
            <person name="Held B.W."/>
            <person name="Levasseur A."/>
            <person name="Lombard V."/>
            <person name="Morin E."/>
            <person name="Otillar R."/>
            <person name="Lindquist E.A."/>
            <person name="Sun H."/>
            <person name="LaButti K.M."/>
            <person name="Schmutz J."/>
            <person name="Jabbour D."/>
            <person name="Luo H."/>
            <person name="Baker S.E."/>
            <person name="Pisabarro A.G."/>
            <person name="Walton J.D."/>
            <person name="Blanchette R.A."/>
            <person name="Henrissat B."/>
            <person name="Martin F."/>
            <person name="Cullen D."/>
            <person name="Hibbett D.S."/>
            <person name="Grigoriev I.V."/>
        </authorList>
    </citation>
    <scope>NUCLEOTIDE SEQUENCE [LARGE SCALE GENOMIC DNA]</scope>
    <source>
        <strain evidence="9">FD-172 SS1</strain>
    </source>
</reference>
<dbReference type="InterPro" id="IPR009069">
    <property type="entry name" value="Cys_alpha_HP_mot_SF"/>
</dbReference>
<name>A0A067N487_BOTB1</name>
<dbReference type="Proteomes" id="UP000027195">
    <property type="component" value="Unassembled WGS sequence"/>
</dbReference>
<dbReference type="HOGENOM" id="CLU_157422_2_0_1"/>
<dbReference type="InterPro" id="IPR010625">
    <property type="entry name" value="CHCH"/>
</dbReference>
<dbReference type="OrthoDB" id="9971592at2759"/>
<dbReference type="GO" id="GO:0005758">
    <property type="term" value="C:mitochondrial intermembrane space"/>
    <property type="evidence" value="ECO:0007669"/>
    <property type="project" value="UniProtKB-SubCell"/>
</dbReference>
<dbReference type="EMBL" id="KL198020">
    <property type="protein sequence ID" value="KDQ18932.1"/>
    <property type="molecule type" value="Genomic_DNA"/>
</dbReference>
<evidence type="ECO:0000259" key="7">
    <source>
        <dbReference type="Pfam" id="PF06747"/>
    </source>
</evidence>
<keyword evidence="9" id="KW-1185">Reference proteome</keyword>
<dbReference type="SUPFAM" id="SSF47072">
    <property type="entry name" value="Cysteine alpha-hairpin motif"/>
    <property type="match status" value="1"/>
</dbReference>
<keyword evidence="3" id="KW-0496">Mitochondrion</keyword>
<dbReference type="PROSITE" id="PS51808">
    <property type="entry name" value="CHCH"/>
    <property type="match status" value="1"/>
</dbReference>
<gene>
    <name evidence="8" type="ORF">BOTBODRAFT_28412</name>
</gene>
<evidence type="ECO:0000256" key="6">
    <source>
        <dbReference type="ARBA" id="ARBA00041104"/>
    </source>
</evidence>
<feature type="domain" description="CHCH" evidence="7">
    <location>
        <begin position="34"/>
        <end position="67"/>
    </location>
</feature>
<protein>
    <recommendedName>
        <fullName evidence="6">Cytochrome c oxidase-assembly factor COX23, mitochondrial</fullName>
    </recommendedName>
</protein>
<evidence type="ECO:0000256" key="5">
    <source>
        <dbReference type="ARBA" id="ARBA00038264"/>
    </source>
</evidence>